<dbReference type="Pfam" id="PF14356">
    <property type="entry name" value="DUF4403"/>
    <property type="match status" value="1"/>
</dbReference>
<sequence>MISVPVEARLDDLARGLDAALPRTLWTIDKKLDRCIPPQKVHILGARIKVLGAIPCSVSGQADRGAITLRGNGQDLIATIPITARITARDAKARLKGETATGSADAEARIKITIAPDWTPGGTVKIHYDWTTPPGIDLLGQRITFTEKADEKLKPVIHDLERKLPTELAKLQLRDKAARSWRSGFTSVLLNRDNPPVWMRLTPKQIYYSGYRIANGRIRLDAGIRTLTETFVGQRSADPVPMPLPNISQGRTNGRFNLFVPVTADYSQLEPVILRALVKRSQRPLDLPGIGPVIARFDHVTAYGTTGRKMAVGIDLAAWPAGSPEKVSHGRLWLVAIPVNQPGSAVISFSDLSVHGSTDSVRSDLLVALGNSPGISDLLASAIGQNLTSDLQKLLVKIRRAIADKRVGDFTVHARIDRVQAGVIETLGDGVHLPVRAGGDAEVSY</sequence>
<organism evidence="1 2">
    <name type="scientific">Sphingomonas abietis</name>
    <dbReference type="NCBI Taxonomy" id="3012344"/>
    <lineage>
        <taxon>Bacteria</taxon>
        <taxon>Pseudomonadati</taxon>
        <taxon>Pseudomonadota</taxon>
        <taxon>Alphaproteobacteria</taxon>
        <taxon>Sphingomonadales</taxon>
        <taxon>Sphingomonadaceae</taxon>
        <taxon>Sphingomonas</taxon>
    </lineage>
</organism>
<dbReference type="InterPro" id="IPR025515">
    <property type="entry name" value="DUF4403"/>
</dbReference>
<accession>A0ABY7NVE3</accession>
<dbReference type="RefSeq" id="WP_270078508.1">
    <property type="nucleotide sequence ID" value="NZ_CP115174.1"/>
</dbReference>
<proteinExistence type="predicted"/>
<gene>
    <name evidence="1" type="ORF">PBT88_07155</name>
</gene>
<dbReference type="Proteomes" id="UP001210865">
    <property type="component" value="Chromosome"/>
</dbReference>
<name>A0ABY7NVE3_9SPHN</name>
<protein>
    <submittedName>
        <fullName evidence="1">DUF4403 family protein</fullName>
    </submittedName>
</protein>
<keyword evidence="2" id="KW-1185">Reference proteome</keyword>
<evidence type="ECO:0000313" key="1">
    <source>
        <dbReference type="EMBL" id="WBO23879.1"/>
    </source>
</evidence>
<evidence type="ECO:0000313" key="2">
    <source>
        <dbReference type="Proteomes" id="UP001210865"/>
    </source>
</evidence>
<dbReference type="EMBL" id="CP115174">
    <property type="protein sequence ID" value="WBO23879.1"/>
    <property type="molecule type" value="Genomic_DNA"/>
</dbReference>
<reference evidence="1 2" key="1">
    <citation type="submission" date="2022-12" db="EMBL/GenBank/DDBJ databases">
        <title>Sphingomonas abieness sp. nov., an endophytic bacterium isolated from Abies koreana.</title>
        <authorList>
            <person name="Jiang L."/>
            <person name="Lee J."/>
        </authorList>
    </citation>
    <scope>NUCLEOTIDE SEQUENCE [LARGE SCALE GENOMIC DNA]</scope>
    <source>
        <strain evidence="2">PAMB 00755</strain>
    </source>
</reference>